<evidence type="ECO:0000256" key="5">
    <source>
        <dbReference type="ARBA" id="ARBA00022691"/>
    </source>
</evidence>
<keyword evidence="2" id="KW-0698">rRNA processing</keyword>
<name>A0A381RZ29_9ZZZZ</name>
<keyword evidence="5" id="KW-0949">S-adenosyl-L-methionine</keyword>
<dbReference type="GO" id="GO:0006364">
    <property type="term" value="P:rRNA processing"/>
    <property type="evidence" value="ECO:0007669"/>
    <property type="project" value="UniProtKB-KW"/>
</dbReference>
<dbReference type="InterPro" id="IPR008189">
    <property type="entry name" value="rRNA_ssu_MeTfrase_I"/>
</dbReference>
<dbReference type="GO" id="GO:0032259">
    <property type="term" value="P:methylation"/>
    <property type="evidence" value="ECO:0007669"/>
    <property type="project" value="UniProtKB-KW"/>
</dbReference>
<dbReference type="InterPro" id="IPR035996">
    <property type="entry name" value="4pyrrol_Methylase_sf"/>
</dbReference>
<dbReference type="FunFam" id="3.30.950.10:FF:000002">
    <property type="entry name" value="Ribosomal RNA small subunit methyltransferase I"/>
    <property type="match status" value="1"/>
</dbReference>
<dbReference type="CDD" id="cd11648">
    <property type="entry name" value="RsmI"/>
    <property type="match status" value="1"/>
</dbReference>
<dbReference type="EMBL" id="UINC01002408">
    <property type="protein sequence ID" value="SUZ96359.1"/>
    <property type="molecule type" value="Genomic_DNA"/>
</dbReference>
<dbReference type="AlphaFoldDB" id="A0A381RZ29"/>
<dbReference type="Gene3D" id="3.40.1010.10">
    <property type="entry name" value="Cobalt-precorrin-4 Transmethylase, Domain 1"/>
    <property type="match status" value="1"/>
</dbReference>
<dbReference type="PIRSF" id="PIRSF005917">
    <property type="entry name" value="MTase_YraL"/>
    <property type="match status" value="1"/>
</dbReference>
<evidence type="ECO:0000256" key="4">
    <source>
        <dbReference type="ARBA" id="ARBA00022679"/>
    </source>
</evidence>
<evidence type="ECO:0000256" key="3">
    <source>
        <dbReference type="ARBA" id="ARBA00022603"/>
    </source>
</evidence>
<feature type="domain" description="Tetrapyrrole methylase" evidence="6">
    <location>
        <begin position="7"/>
        <end position="205"/>
    </location>
</feature>
<dbReference type="PANTHER" id="PTHR46111">
    <property type="entry name" value="RIBOSOMAL RNA SMALL SUBUNIT METHYLTRANSFERASE I"/>
    <property type="match status" value="1"/>
</dbReference>
<proteinExistence type="inferred from homology"/>
<keyword evidence="4" id="KW-0808">Transferase</keyword>
<keyword evidence="1" id="KW-0963">Cytoplasm</keyword>
<evidence type="ECO:0000256" key="1">
    <source>
        <dbReference type="ARBA" id="ARBA00022490"/>
    </source>
</evidence>
<dbReference type="SUPFAM" id="SSF53790">
    <property type="entry name" value="Tetrapyrrole methylase"/>
    <property type="match status" value="1"/>
</dbReference>
<keyword evidence="3" id="KW-0489">Methyltransferase</keyword>
<dbReference type="GO" id="GO:0008168">
    <property type="term" value="F:methyltransferase activity"/>
    <property type="evidence" value="ECO:0007669"/>
    <property type="project" value="UniProtKB-KW"/>
</dbReference>
<evidence type="ECO:0000313" key="7">
    <source>
        <dbReference type="EMBL" id="SUZ96359.1"/>
    </source>
</evidence>
<gene>
    <name evidence="7" type="ORF">METZ01_LOCUS49213</name>
</gene>
<dbReference type="InterPro" id="IPR014776">
    <property type="entry name" value="4pyrrole_Mease_sub2"/>
</dbReference>
<accession>A0A381RZ29</accession>
<dbReference type="FunFam" id="3.40.1010.10:FF:000007">
    <property type="entry name" value="Ribosomal RNA small subunit methyltransferase I"/>
    <property type="match status" value="1"/>
</dbReference>
<dbReference type="HAMAP" id="MF_01877">
    <property type="entry name" value="16SrRNA_methyltr_I"/>
    <property type="match status" value="1"/>
</dbReference>
<dbReference type="Pfam" id="PF00590">
    <property type="entry name" value="TP_methylase"/>
    <property type="match status" value="1"/>
</dbReference>
<dbReference type="PANTHER" id="PTHR46111:SF1">
    <property type="entry name" value="RIBOSOMAL RNA SMALL SUBUNIT METHYLTRANSFERASE I"/>
    <property type="match status" value="1"/>
</dbReference>
<sequence length="232" mass="25793">MPVKKGTLFIVSTPIGNLADITFRAVETLKTVSFIAAEDTRRTRKLLNHFDIKTKLISYYEHNRFARIPQILQHLESGKDVAVVTDAGTPGVSDPAYKLIRSVIQVDVKVEPIPGPSAFLTALVASGLPTDRFLFVGFLPPKKGRRKKLSDLASHEATLILYENPKRVVKTLSDIATFLGDRPVVVCRELTKVHEEIIRGTISELLSYFSQESPRGECVIMIGKDDPNVYFG</sequence>
<dbReference type="NCBIfam" id="TIGR00096">
    <property type="entry name" value="16S rRNA (cytidine(1402)-2'-O)-methyltransferase"/>
    <property type="match status" value="1"/>
</dbReference>
<reference evidence="7" key="1">
    <citation type="submission" date="2018-05" db="EMBL/GenBank/DDBJ databases">
        <authorList>
            <person name="Lanie J.A."/>
            <person name="Ng W.-L."/>
            <person name="Kazmierczak K.M."/>
            <person name="Andrzejewski T.M."/>
            <person name="Davidsen T.M."/>
            <person name="Wayne K.J."/>
            <person name="Tettelin H."/>
            <person name="Glass J.I."/>
            <person name="Rusch D."/>
            <person name="Podicherti R."/>
            <person name="Tsui H.-C.T."/>
            <person name="Winkler M.E."/>
        </authorList>
    </citation>
    <scope>NUCLEOTIDE SEQUENCE</scope>
</reference>
<dbReference type="InterPro" id="IPR000878">
    <property type="entry name" value="4pyrrol_Mease"/>
</dbReference>
<organism evidence="7">
    <name type="scientific">marine metagenome</name>
    <dbReference type="NCBI Taxonomy" id="408172"/>
    <lineage>
        <taxon>unclassified sequences</taxon>
        <taxon>metagenomes</taxon>
        <taxon>ecological metagenomes</taxon>
    </lineage>
</organism>
<evidence type="ECO:0000259" key="6">
    <source>
        <dbReference type="Pfam" id="PF00590"/>
    </source>
</evidence>
<protein>
    <recommendedName>
        <fullName evidence="6">Tetrapyrrole methylase domain-containing protein</fullName>
    </recommendedName>
</protein>
<evidence type="ECO:0000256" key="2">
    <source>
        <dbReference type="ARBA" id="ARBA00022552"/>
    </source>
</evidence>
<dbReference type="InterPro" id="IPR014777">
    <property type="entry name" value="4pyrrole_Mease_sub1"/>
</dbReference>
<dbReference type="Gene3D" id="3.30.950.10">
    <property type="entry name" value="Methyltransferase, Cobalt-precorrin-4 Transmethylase, Domain 2"/>
    <property type="match status" value="1"/>
</dbReference>